<comment type="caution">
    <text evidence="2">The sequence shown here is derived from an EMBL/GenBank/DDBJ whole genome shotgun (WGS) entry which is preliminary data.</text>
</comment>
<feature type="coiled-coil region" evidence="1">
    <location>
        <begin position="23"/>
        <end position="57"/>
    </location>
</feature>
<keyword evidence="3" id="KW-1185">Reference proteome</keyword>
<accession>A0ABS6EC02</accession>
<protein>
    <recommendedName>
        <fullName evidence="4">Sigma-70 family RNA polymerase sigma factor</fullName>
    </recommendedName>
</protein>
<reference evidence="2 3" key="1">
    <citation type="submission" date="2021-06" db="EMBL/GenBank/DDBJ databases">
        <authorList>
            <person name="Sun Q."/>
            <person name="Li D."/>
        </authorList>
    </citation>
    <scope>NUCLEOTIDE SEQUENCE [LARGE SCALE GENOMIC DNA]</scope>
    <source>
        <strain evidence="2 3">MSJ-40</strain>
    </source>
</reference>
<name>A0ABS6EC02_9FIRM</name>
<dbReference type="EMBL" id="JAHLPM010000031">
    <property type="protein sequence ID" value="MBU5440307.1"/>
    <property type="molecule type" value="Genomic_DNA"/>
</dbReference>
<dbReference type="Proteomes" id="UP000749471">
    <property type="component" value="Unassembled WGS sequence"/>
</dbReference>
<sequence>MDTNLYRKVEGMLYGHYRRKKRIDTLKSRLIRIENRIKRLRDDIKECNVELSDTLKAIDYSREYIQSGDVTSNIEKELEIVIDKMLKEIEINIKEKYKLKNKIMHLEKQTENIENLLQEFNEEELKIIELRYKEGLSYRQMEAKLFMARTSINNKKNKIILHLIEEIDQ</sequence>
<evidence type="ECO:0000313" key="3">
    <source>
        <dbReference type="Proteomes" id="UP000749471"/>
    </source>
</evidence>
<evidence type="ECO:0000313" key="2">
    <source>
        <dbReference type="EMBL" id="MBU5440307.1"/>
    </source>
</evidence>
<keyword evidence="1" id="KW-0175">Coiled coil</keyword>
<dbReference type="RefSeq" id="WP_216522452.1">
    <property type="nucleotide sequence ID" value="NZ_JAHLPM010000031.1"/>
</dbReference>
<organism evidence="2 3">
    <name type="scientific">Tissierella simiarum</name>
    <dbReference type="NCBI Taxonomy" id="2841534"/>
    <lineage>
        <taxon>Bacteria</taxon>
        <taxon>Bacillati</taxon>
        <taxon>Bacillota</taxon>
        <taxon>Tissierellia</taxon>
        <taxon>Tissierellales</taxon>
        <taxon>Tissierellaceae</taxon>
        <taxon>Tissierella</taxon>
    </lineage>
</organism>
<feature type="coiled-coil region" evidence="1">
    <location>
        <begin position="96"/>
        <end position="133"/>
    </location>
</feature>
<proteinExistence type="predicted"/>
<evidence type="ECO:0008006" key="4">
    <source>
        <dbReference type="Google" id="ProtNLM"/>
    </source>
</evidence>
<gene>
    <name evidence="2" type="ORF">KQI42_20130</name>
</gene>
<evidence type="ECO:0000256" key="1">
    <source>
        <dbReference type="SAM" id="Coils"/>
    </source>
</evidence>